<sequence length="22" mass="2499">MSIKPECMFSFHIFGCGNFLSC</sequence>
<dbReference type="AlphaFoldDB" id="A0A0A9H997"/>
<reference evidence="1" key="2">
    <citation type="journal article" date="2015" name="Data Brief">
        <title>Shoot transcriptome of the giant reed, Arundo donax.</title>
        <authorList>
            <person name="Barrero R.A."/>
            <person name="Guerrero F.D."/>
            <person name="Moolhuijzen P."/>
            <person name="Goolsby J.A."/>
            <person name="Tidwell J."/>
            <person name="Bellgard S.E."/>
            <person name="Bellgard M.I."/>
        </authorList>
    </citation>
    <scope>NUCLEOTIDE SEQUENCE</scope>
    <source>
        <tissue evidence="1">Shoot tissue taken approximately 20 cm above the soil surface</tissue>
    </source>
</reference>
<name>A0A0A9H997_ARUDO</name>
<accession>A0A0A9H997</accession>
<proteinExistence type="predicted"/>
<organism evidence="1">
    <name type="scientific">Arundo donax</name>
    <name type="common">Giant reed</name>
    <name type="synonym">Donax arundinaceus</name>
    <dbReference type="NCBI Taxonomy" id="35708"/>
    <lineage>
        <taxon>Eukaryota</taxon>
        <taxon>Viridiplantae</taxon>
        <taxon>Streptophyta</taxon>
        <taxon>Embryophyta</taxon>
        <taxon>Tracheophyta</taxon>
        <taxon>Spermatophyta</taxon>
        <taxon>Magnoliopsida</taxon>
        <taxon>Liliopsida</taxon>
        <taxon>Poales</taxon>
        <taxon>Poaceae</taxon>
        <taxon>PACMAD clade</taxon>
        <taxon>Arundinoideae</taxon>
        <taxon>Arundineae</taxon>
        <taxon>Arundo</taxon>
    </lineage>
</organism>
<protein>
    <submittedName>
        <fullName evidence="1">Uncharacterized protein</fullName>
    </submittedName>
</protein>
<evidence type="ECO:0000313" key="1">
    <source>
        <dbReference type="EMBL" id="JAE32384.1"/>
    </source>
</evidence>
<reference evidence="1" key="1">
    <citation type="submission" date="2014-09" db="EMBL/GenBank/DDBJ databases">
        <authorList>
            <person name="Magalhaes I.L.F."/>
            <person name="Oliveira U."/>
            <person name="Santos F.R."/>
            <person name="Vidigal T.H.D.A."/>
            <person name="Brescovit A.D."/>
            <person name="Santos A.J."/>
        </authorList>
    </citation>
    <scope>NUCLEOTIDE SEQUENCE</scope>
    <source>
        <tissue evidence="1">Shoot tissue taken approximately 20 cm above the soil surface</tissue>
    </source>
</reference>
<dbReference type="EMBL" id="GBRH01165512">
    <property type="protein sequence ID" value="JAE32384.1"/>
    <property type="molecule type" value="Transcribed_RNA"/>
</dbReference>